<dbReference type="PRINTS" id="PR00205">
    <property type="entry name" value="CADHERIN"/>
</dbReference>
<proteinExistence type="predicted"/>
<evidence type="ECO:0000256" key="2">
    <source>
        <dbReference type="ARBA" id="ARBA00022475"/>
    </source>
</evidence>
<evidence type="ECO:0000256" key="5">
    <source>
        <dbReference type="ARBA" id="ARBA00022889"/>
    </source>
</evidence>
<dbReference type="InterPro" id="IPR002126">
    <property type="entry name" value="Cadherin-like_dom"/>
</dbReference>
<evidence type="ECO:0000256" key="7">
    <source>
        <dbReference type="ARBA" id="ARBA00023180"/>
    </source>
</evidence>
<feature type="domain" description="Cadherin" evidence="10">
    <location>
        <begin position="153"/>
        <end position="264"/>
    </location>
</feature>
<keyword evidence="5" id="KW-0130">Cell adhesion</keyword>
<dbReference type="Gene3D" id="2.60.40.60">
    <property type="entry name" value="Cadherins"/>
    <property type="match status" value="3"/>
</dbReference>
<keyword evidence="4 8" id="KW-0106">Calcium</keyword>
<dbReference type="PANTHER" id="PTHR24027:SF78">
    <property type="entry name" value="CADHERIN-LIKE PROTEIN 26"/>
    <property type="match status" value="1"/>
</dbReference>
<name>A0ABD0XLV8_UMBPY</name>
<feature type="signal peptide" evidence="9">
    <location>
        <begin position="1"/>
        <end position="20"/>
    </location>
</feature>
<dbReference type="Proteomes" id="UP001557470">
    <property type="component" value="Unassembled WGS sequence"/>
</dbReference>
<dbReference type="SUPFAM" id="SSF49313">
    <property type="entry name" value="Cadherin-like"/>
    <property type="match status" value="3"/>
</dbReference>
<dbReference type="GO" id="GO:0005886">
    <property type="term" value="C:plasma membrane"/>
    <property type="evidence" value="ECO:0007669"/>
    <property type="project" value="UniProtKB-SubCell"/>
</dbReference>
<evidence type="ECO:0000256" key="3">
    <source>
        <dbReference type="ARBA" id="ARBA00022737"/>
    </source>
</evidence>
<evidence type="ECO:0000313" key="11">
    <source>
        <dbReference type="EMBL" id="KAL1021482.1"/>
    </source>
</evidence>
<evidence type="ECO:0000256" key="4">
    <source>
        <dbReference type="ARBA" id="ARBA00022837"/>
    </source>
</evidence>
<dbReference type="CDD" id="cd11304">
    <property type="entry name" value="Cadherin_repeat"/>
    <property type="match status" value="2"/>
</dbReference>
<evidence type="ECO:0000256" key="9">
    <source>
        <dbReference type="SAM" id="SignalP"/>
    </source>
</evidence>
<organism evidence="11 12">
    <name type="scientific">Umbra pygmaea</name>
    <name type="common">Eastern mudminnow</name>
    <dbReference type="NCBI Taxonomy" id="75934"/>
    <lineage>
        <taxon>Eukaryota</taxon>
        <taxon>Metazoa</taxon>
        <taxon>Chordata</taxon>
        <taxon>Craniata</taxon>
        <taxon>Vertebrata</taxon>
        <taxon>Euteleostomi</taxon>
        <taxon>Actinopterygii</taxon>
        <taxon>Neopterygii</taxon>
        <taxon>Teleostei</taxon>
        <taxon>Protacanthopterygii</taxon>
        <taxon>Esociformes</taxon>
        <taxon>Umbridae</taxon>
        <taxon>Umbra</taxon>
    </lineage>
</organism>
<dbReference type="GO" id="GO:0060027">
    <property type="term" value="P:convergent extension involved in gastrulation"/>
    <property type="evidence" value="ECO:0007669"/>
    <property type="project" value="UniProtKB-ARBA"/>
</dbReference>
<keyword evidence="7" id="KW-0325">Glycoprotein</keyword>
<comment type="caution">
    <text evidence="11">The sequence shown here is derived from an EMBL/GenBank/DDBJ whole genome shotgun (WGS) entry which is preliminary data.</text>
</comment>
<dbReference type="AlphaFoldDB" id="A0ABD0XLV8"/>
<dbReference type="EMBL" id="JAGEUA010000001">
    <property type="protein sequence ID" value="KAL1021482.1"/>
    <property type="molecule type" value="Genomic_DNA"/>
</dbReference>
<dbReference type="GO" id="GO:0005509">
    <property type="term" value="F:calcium ion binding"/>
    <property type="evidence" value="ECO:0007669"/>
    <property type="project" value="UniProtKB-UniRule"/>
</dbReference>
<protein>
    <recommendedName>
        <fullName evidence="10">Cadherin domain-containing protein</fullName>
    </recommendedName>
</protein>
<dbReference type="GO" id="GO:0045216">
    <property type="term" value="P:cell-cell junction organization"/>
    <property type="evidence" value="ECO:0007669"/>
    <property type="project" value="UniProtKB-ARBA"/>
</dbReference>
<dbReference type="GO" id="GO:0007155">
    <property type="term" value="P:cell adhesion"/>
    <property type="evidence" value="ECO:0007669"/>
    <property type="project" value="UniProtKB-KW"/>
</dbReference>
<accession>A0ABD0XLV8</accession>
<evidence type="ECO:0000259" key="10">
    <source>
        <dbReference type="PROSITE" id="PS50268"/>
    </source>
</evidence>
<keyword evidence="6" id="KW-0472">Membrane</keyword>
<dbReference type="SMART" id="SM00112">
    <property type="entry name" value="CA"/>
    <property type="match status" value="3"/>
</dbReference>
<feature type="chain" id="PRO_5044797770" description="Cadherin domain-containing protein" evidence="9">
    <location>
        <begin position="21"/>
        <end position="405"/>
    </location>
</feature>
<feature type="domain" description="Cadherin" evidence="10">
    <location>
        <begin position="79"/>
        <end position="152"/>
    </location>
</feature>
<comment type="subcellular location">
    <subcellularLocation>
        <location evidence="1">Cell membrane</location>
    </subcellularLocation>
</comment>
<evidence type="ECO:0000256" key="1">
    <source>
        <dbReference type="ARBA" id="ARBA00004236"/>
    </source>
</evidence>
<keyword evidence="2" id="KW-1003">Cell membrane</keyword>
<keyword evidence="12" id="KW-1185">Reference proteome</keyword>
<evidence type="ECO:0000256" key="8">
    <source>
        <dbReference type="PROSITE-ProRule" id="PRU00043"/>
    </source>
</evidence>
<sequence>MAKMFLYQLLAFMTVALALAHDIANDALNKRDKRNLLVRSKRRWVLSTFELTEEDPGPFPKLVTQMFNDHMDMLKNNRKFRLTGNGVTEEPLGLFYIHEDGSVYVTKSIDREKYPLFNIKFDILDKETGIPVDRTLAFDVKIKDINDNAPTFEETIMTGEIPENLQEGYLPVQLKPTDTDEENTVNSTVSVKVVSQTPAEPKISVKYVEGSKMNQLAFTGCFDYDKEKSYVVEIEAKDHGTPALSSTATVILKVTDSNTHPPVFKNNTYKTEIKEMESDKEILRVAVTDGDTPNTPGWRAVYTIVKGNEDGNYKIVTDPKTNEGVLTVIKGKDFERTTLTNVVIAVKNEEPLFVCNSGRAKAMTASPITANVTVKVIDVNDPPVFVKKVTDVYEKGGNETRNCAL</sequence>
<dbReference type="Pfam" id="PF00028">
    <property type="entry name" value="Cadherin"/>
    <property type="match status" value="2"/>
</dbReference>
<gene>
    <name evidence="11" type="ORF">UPYG_G00013850</name>
</gene>
<reference evidence="11 12" key="1">
    <citation type="submission" date="2024-06" db="EMBL/GenBank/DDBJ databases">
        <authorList>
            <person name="Pan Q."/>
            <person name="Wen M."/>
            <person name="Jouanno E."/>
            <person name="Zahm M."/>
            <person name="Klopp C."/>
            <person name="Cabau C."/>
            <person name="Louis A."/>
            <person name="Berthelot C."/>
            <person name="Parey E."/>
            <person name="Roest Crollius H."/>
            <person name="Montfort J."/>
            <person name="Robinson-Rechavi M."/>
            <person name="Bouchez O."/>
            <person name="Lampietro C."/>
            <person name="Lopez Roques C."/>
            <person name="Donnadieu C."/>
            <person name="Postlethwait J."/>
            <person name="Bobe J."/>
            <person name="Verreycken H."/>
            <person name="Guiguen Y."/>
        </authorList>
    </citation>
    <scope>NUCLEOTIDE SEQUENCE [LARGE SCALE GENOMIC DNA]</scope>
    <source>
        <strain evidence="11">Up_M1</strain>
        <tissue evidence="11">Testis</tissue>
    </source>
</reference>
<dbReference type="PANTHER" id="PTHR24027">
    <property type="entry name" value="CADHERIN-23"/>
    <property type="match status" value="1"/>
</dbReference>
<keyword evidence="3" id="KW-0677">Repeat</keyword>
<evidence type="ECO:0000313" key="12">
    <source>
        <dbReference type="Proteomes" id="UP001557470"/>
    </source>
</evidence>
<dbReference type="PROSITE" id="PS50268">
    <property type="entry name" value="CADHERIN_2"/>
    <property type="match status" value="3"/>
</dbReference>
<dbReference type="InterPro" id="IPR015919">
    <property type="entry name" value="Cadherin-like_sf"/>
</dbReference>
<feature type="domain" description="Cadherin" evidence="10">
    <location>
        <begin position="265"/>
        <end position="385"/>
    </location>
</feature>
<dbReference type="FunFam" id="2.60.40.60:FF:000019">
    <property type="entry name" value="Cadherin 2"/>
    <property type="match status" value="1"/>
</dbReference>
<keyword evidence="9" id="KW-0732">Signal</keyword>
<dbReference type="FunFam" id="2.60.40.60:FF:000011">
    <property type="entry name" value="Cadherin 1"/>
    <property type="match status" value="1"/>
</dbReference>
<evidence type="ECO:0000256" key="6">
    <source>
        <dbReference type="ARBA" id="ARBA00023136"/>
    </source>
</evidence>
<dbReference type="InterPro" id="IPR039808">
    <property type="entry name" value="Cadherin"/>
</dbReference>